<sequence length="254" mass="28820">MAKVPMLYENTTYTPADKVSNFISDHKPNNASNVDFEKFNAGNDTYFQAFPGYYIGKCRHKRWCQSKGHILTGYRDDPRHAGFIFDANTNECTHIIYAQTVGALAGAINIEQLETAPGYYFVERHPQQSTLTTNSATQTFMNRYYGTHDLTADGIARGKDIRKHCMLSNQDAKELDVFRFGETTSLMEFCLHIPRCLGVVKDFCLVSTAALVDPEYTDFIDIRDSESVKDNIQYVEKSTRHRIFIYISPTSGDG</sequence>
<reference evidence="1 2" key="1">
    <citation type="submission" date="2024-02" db="EMBL/GenBank/DDBJ databases">
        <authorList>
            <person name="Chen Y."/>
            <person name="Shah S."/>
            <person name="Dougan E. K."/>
            <person name="Thang M."/>
            <person name="Chan C."/>
        </authorList>
    </citation>
    <scope>NUCLEOTIDE SEQUENCE [LARGE SCALE GENOMIC DNA]</scope>
</reference>
<comment type="caution">
    <text evidence="1">The sequence shown here is derived from an EMBL/GenBank/DDBJ whole genome shotgun (WGS) entry which is preliminary data.</text>
</comment>
<protein>
    <submittedName>
        <fullName evidence="1">Uncharacterized protein</fullName>
    </submittedName>
</protein>
<organism evidence="1 2">
    <name type="scientific">Durusdinium trenchii</name>
    <dbReference type="NCBI Taxonomy" id="1381693"/>
    <lineage>
        <taxon>Eukaryota</taxon>
        <taxon>Sar</taxon>
        <taxon>Alveolata</taxon>
        <taxon>Dinophyceae</taxon>
        <taxon>Suessiales</taxon>
        <taxon>Symbiodiniaceae</taxon>
        <taxon>Durusdinium</taxon>
    </lineage>
</organism>
<evidence type="ECO:0000313" key="1">
    <source>
        <dbReference type="EMBL" id="CAK9085773.1"/>
    </source>
</evidence>
<feature type="non-terminal residue" evidence="1">
    <location>
        <position position="254"/>
    </location>
</feature>
<proteinExistence type="predicted"/>
<dbReference type="Proteomes" id="UP001642464">
    <property type="component" value="Unassembled WGS sequence"/>
</dbReference>
<name>A0ABP0QCN7_9DINO</name>
<keyword evidence="2" id="KW-1185">Reference proteome</keyword>
<gene>
    <name evidence="1" type="ORF">SCF082_LOCUS40617</name>
</gene>
<accession>A0ABP0QCN7</accession>
<evidence type="ECO:0000313" key="2">
    <source>
        <dbReference type="Proteomes" id="UP001642464"/>
    </source>
</evidence>
<dbReference type="EMBL" id="CAXAMM010039347">
    <property type="protein sequence ID" value="CAK9085773.1"/>
    <property type="molecule type" value="Genomic_DNA"/>
</dbReference>